<evidence type="ECO:0000313" key="9">
    <source>
        <dbReference type="Proteomes" id="UP000030526"/>
    </source>
</evidence>
<evidence type="ECO:0000256" key="1">
    <source>
        <dbReference type="ARBA" id="ARBA00010396"/>
    </source>
</evidence>
<dbReference type="PANTHER" id="PTHR11265:SF0">
    <property type="entry name" value="12S RRNA N4-METHYLCYTIDINE METHYLTRANSFERASE"/>
    <property type="match status" value="1"/>
</dbReference>
<dbReference type="AlphaFoldDB" id="A0A0A2XFC8"/>
<feature type="binding site" evidence="7">
    <location>
        <position position="59"/>
    </location>
    <ligand>
        <name>S-adenosyl-L-methionine</name>
        <dbReference type="ChEBI" id="CHEBI:59789"/>
    </ligand>
</feature>
<evidence type="ECO:0000256" key="7">
    <source>
        <dbReference type="HAMAP-Rule" id="MF_01007"/>
    </source>
</evidence>
<keyword evidence="4 7" id="KW-0489">Methyltransferase</keyword>
<evidence type="ECO:0000256" key="6">
    <source>
        <dbReference type="ARBA" id="ARBA00022691"/>
    </source>
</evidence>
<organism evidence="8 9">
    <name type="scientific">Gallibacterium anatis</name>
    <dbReference type="NCBI Taxonomy" id="750"/>
    <lineage>
        <taxon>Bacteria</taxon>
        <taxon>Pseudomonadati</taxon>
        <taxon>Pseudomonadota</taxon>
        <taxon>Gammaproteobacteria</taxon>
        <taxon>Pasteurellales</taxon>
        <taxon>Pasteurellaceae</taxon>
        <taxon>Gallibacterium</taxon>
    </lineage>
</organism>
<accession>A0A0A2XFC8</accession>
<dbReference type="GO" id="GO:0071424">
    <property type="term" value="F:rRNA (cytosine-N4-)-methyltransferase activity"/>
    <property type="evidence" value="ECO:0007669"/>
    <property type="project" value="UniProtKB-UniRule"/>
</dbReference>
<dbReference type="PANTHER" id="PTHR11265">
    <property type="entry name" value="S-ADENOSYL-METHYLTRANSFERASE MRAW"/>
    <property type="match status" value="1"/>
</dbReference>
<reference evidence="8 9" key="1">
    <citation type="submission" date="2014-08" db="EMBL/GenBank/DDBJ databases">
        <title>Chaperone-usher fimbriae in a diverse selection of Gallibacterium genomes.</title>
        <authorList>
            <person name="Kudirkiene E."/>
            <person name="Bager R.J."/>
            <person name="Johnson T.J."/>
            <person name="Bojesen A.M."/>
        </authorList>
    </citation>
    <scope>NUCLEOTIDE SEQUENCE [LARGE SCALE GENOMIC DNA]</scope>
    <source>
        <strain evidence="8 9">20558/3kl.</strain>
    </source>
</reference>
<comment type="function">
    <text evidence="7">Specifically methylates the N4 position of cytidine in position 1402 (C1402) of 16S rRNA.</text>
</comment>
<dbReference type="GO" id="GO:0005737">
    <property type="term" value="C:cytoplasm"/>
    <property type="evidence" value="ECO:0007669"/>
    <property type="project" value="UniProtKB-SubCell"/>
</dbReference>
<feature type="binding site" evidence="7">
    <location>
        <position position="83"/>
    </location>
    <ligand>
        <name>S-adenosyl-L-methionine</name>
        <dbReference type="ChEBI" id="CHEBI:59789"/>
    </ligand>
</feature>
<sequence>MEQVTYSDPSHFTVLLNEAVDGLAIKPNGIYIDGTFGRGGHSRRILSLLGEQGRLIAIDRDPQAIAAAQSIQDPRFSIEHHNFSEINEICEKYQLIGKIDGILLDLGVSSPQLDQAERGFSFMQDGPLDMRMDTTKGLSAAQWLQQVSESDLAWVLKTFGEERFAKRIARNIVQFNQQAKLNGTEPLTRTLQLAQLIAQSIPVKEKHKHPATRSFQAIRIFINSELEELEKILTAAIEVLAPQGRLSIISFHSLEDRLVKRFMKKQSKGDDIPRGLPLTEDQIERNQKLKIIGKAIMPSEQEIAVNSRSRSAVLRVAERLL</sequence>
<feature type="binding site" evidence="7">
    <location>
        <begin position="39"/>
        <end position="41"/>
    </location>
    <ligand>
        <name>S-adenosyl-L-methionine</name>
        <dbReference type="ChEBI" id="CHEBI:59789"/>
    </ligand>
</feature>
<evidence type="ECO:0000256" key="2">
    <source>
        <dbReference type="ARBA" id="ARBA00022490"/>
    </source>
</evidence>
<dbReference type="Proteomes" id="UP000030526">
    <property type="component" value="Unassembled WGS sequence"/>
</dbReference>
<comment type="subcellular location">
    <subcellularLocation>
        <location evidence="7">Cytoplasm</location>
    </subcellularLocation>
</comment>
<dbReference type="SUPFAM" id="SSF53335">
    <property type="entry name" value="S-adenosyl-L-methionine-dependent methyltransferases"/>
    <property type="match status" value="1"/>
</dbReference>
<dbReference type="Pfam" id="PF01795">
    <property type="entry name" value="Methyltransf_5"/>
    <property type="match status" value="1"/>
</dbReference>
<evidence type="ECO:0000256" key="3">
    <source>
        <dbReference type="ARBA" id="ARBA00022552"/>
    </source>
</evidence>
<dbReference type="Gene3D" id="3.40.50.150">
    <property type="entry name" value="Vaccinia Virus protein VP39"/>
    <property type="match status" value="1"/>
</dbReference>
<name>A0A0A2XFC8_9PAST</name>
<evidence type="ECO:0000256" key="4">
    <source>
        <dbReference type="ARBA" id="ARBA00022603"/>
    </source>
</evidence>
<dbReference type="InterPro" id="IPR029063">
    <property type="entry name" value="SAM-dependent_MTases_sf"/>
</dbReference>
<dbReference type="Gene3D" id="1.10.150.170">
    <property type="entry name" value="Putative methyltransferase TM0872, insert domain"/>
    <property type="match status" value="1"/>
</dbReference>
<dbReference type="HAMAP" id="MF_01007">
    <property type="entry name" value="16SrRNA_methyltr_H"/>
    <property type="match status" value="1"/>
</dbReference>
<dbReference type="InterPro" id="IPR023397">
    <property type="entry name" value="SAM-dep_MeTrfase_MraW_recog"/>
</dbReference>
<keyword evidence="3 7" id="KW-0698">rRNA processing</keyword>
<keyword evidence="2 7" id="KW-0963">Cytoplasm</keyword>
<dbReference type="EC" id="2.1.1.199" evidence="7"/>
<keyword evidence="6 7" id="KW-0949">S-adenosyl-L-methionine</keyword>
<feature type="binding site" evidence="7">
    <location>
        <position position="105"/>
    </location>
    <ligand>
        <name>S-adenosyl-L-methionine</name>
        <dbReference type="ChEBI" id="CHEBI:59789"/>
    </ligand>
</feature>
<gene>
    <name evidence="7" type="primary">rsmH</name>
    <name evidence="8" type="ORF">JP32_08060</name>
</gene>
<evidence type="ECO:0000313" key="8">
    <source>
        <dbReference type="EMBL" id="KGQ30863.1"/>
    </source>
</evidence>
<dbReference type="SUPFAM" id="SSF81799">
    <property type="entry name" value="Putative methyltransferase TM0872, insert domain"/>
    <property type="match status" value="1"/>
</dbReference>
<comment type="caution">
    <text evidence="8">The sequence shown here is derived from an EMBL/GenBank/DDBJ whole genome shotgun (WGS) entry which is preliminary data.</text>
</comment>
<dbReference type="InterPro" id="IPR002903">
    <property type="entry name" value="RsmH"/>
</dbReference>
<dbReference type="FunFam" id="1.10.150.170:FF:000001">
    <property type="entry name" value="Ribosomal RNA small subunit methyltransferase H"/>
    <property type="match status" value="1"/>
</dbReference>
<dbReference type="PIRSF" id="PIRSF004486">
    <property type="entry name" value="MraW"/>
    <property type="match status" value="1"/>
</dbReference>
<evidence type="ECO:0000256" key="5">
    <source>
        <dbReference type="ARBA" id="ARBA00022679"/>
    </source>
</evidence>
<dbReference type="RefSeq" id="WP_039084223.1">
    <property type="nucleotide sequence ID" value="NZ_JBLODH010000010.1"/>
</dbReference>
<protein>
    <recommendedName>
        <fullName evidence="7">Ribosomal RNA small subunit methyltransferase H</fullName>
        <ecNumber evidence="7">2.1.1.199</ecNumber>
    </recommendedName>
    <alternativeName>
        <fullName evidence="7">16S rRNA m(4)C1402 methyltransferase</fullName>
    </alternativeName>
    <alternativeName>
        <fullName evidence="7">rRNA (cytosine-N(4)-)-methyltransferase RsmH</fullName>
    </alternativeName>
</protein>
<dbReference type="EMBL" id="JPXS01000039">
    <property type="protein sequence ID" value="KGQ30863.1"/>
    <property type="molecule type" value="Genomic_DNA"/>
</dbReference>
<comment type="catalytic activity">
    <reaction evidence="7">
        <text>cytidine(1402) in 16S rRNA + S-adenosyl-L-methionine = N(4)-methylcytidine(1402) in 16S rRNA + S-adenosyl-L-homocysteine + H(+)</text>
        <dbReference type="Rhea" id="RHEA:42928"/>
        <dbReference type="Rhea" id="RHEA-COMP:10286"/>
        <dbReference type="Rhea" id="RHEA-COMP:10287"/>
        <dbReference type="ChEBI" id="CHEBI:15378"/>
        <dbReference type="ChEBI" id="CHEBI:57856"/>
        <dbReference type="ChEBI" id="CHEBI:59789"/>
        <dbReference type="ChEBI" id="CHEBI:74506"/>
        <dbReference type="ChEBI" id="CHEBI:82748"/>
        <dbReference type="EC" id="2.1.1.199"/>
    </reaction>
</comment>
<dbReference type="NCBIfam" id="TIGR00006">
    <property type="entry name" value="16S rRNA (cytosine(1402)-N(4))-methyltransferase RsmH"/>
    <property type="match status" value="1"/>
</dbReference>
<proteinExistence type="inferred from homology"/>
<dbReference type="GO" id="GO:0070475">
    <property type="term" value="P:rRNA base methylation"/>
    <property type="evidence" value="ECO:0007669"/>
    <property type="project" value="UniProtKB-UniRule"/>
</dbReference>
<comment type="similarity">
    <text evidence="1 7">Belongs to the methyltransferase superfamily. RsmH family.</text>
</comment>
<keyword evidence="5 7" id="KW-0808">Transferase</keyword>
<feature type="binding site" evidence="7">
    <location>
        <position position="112"/>
    </location>
    <ligand>
        <name>S-adenosyl-L-methionine</name>
        <dbReference type="ChEBI" id="CHEBI:59789"/>
    </ligand>
</feature>